<evidence type="ECO:0000313" key="3">
    <source>
        <dbReference type="Proteomes" id="UP001527925"/>
    </source>
</evidence>
<dbReference type="EMBL" id="JADGIZ020000011">
    <property type="protein sequence ID" value="KAL2917435.1"/>
    <property type="molecule type" value="Genomic_DNA"/>
</dbReference>
<feature type="transmembrane region" description="Helical" evidence="1">
    <location>
        <begin position="46"/>
        <end position="73"/>
    </location>
</feature>
<comment type="caution">
    <text evidence="2">The sequence shown here is derived from an EMBL/GenBank/DDBJ whole genome shotgun (WGS) entry which is preliminary data.</text>
</comment>
<protein>
    <submittedName>
        <fullName evidence="2">Uncharacterized protein</fullName>
    </submittedName>
</protein>
<evidence type="ECO:0000313" key="2">
    <source>
        <dbReference type="EMBL" id="KAL2917435.1"/>
    </source>
</evidence>
<keyword evidence="1" id="KW-1133">Transmembrane helix</keyword>
<sequence length="390" mass="39677">MPGQDRGSLEPGDAMAVAGGMLSGIALIASVLVLSQFRRIRRASVAVVACVALLGGNLVISGLVVAACVGGGLSSASSSAAATAEMPLAGALAIAAVLDATKTWQTIVCVGSGSVVAMGFLRKKRTLLRPQICGSAGLALCVSALVAVARGVVGAALWRNPEALVMSGATRAVLLWLTPSQVLPDGLTTRNVEGLCVSGIVVAALGVGSAMVGNRLAVALLVAKAERDNKPVKGRRCEIECGAASQRVPSAYAWFIRLRTAEANRDLFIAWLVPAGVVTTGHLILGVLLAAMFANGIAVKAAVPAGLLFEALWACLLPAATLRSHAELWDMLRMHASSHSVMLVSAGTTSSSHGTTSVDSAMSSMSIKVASHKRASGTSVPVIVVTAESE</sequence>
<name>A0ABR4ND28_9FUNG</name>
<feature type="transmembrane region" description="Helical" evidence="1">
    <location>
        <begin position="133"/>
        <end position="158"/>
    </location>
</feature>
<gene>
    <name evidence="2" type="ORF">HK105_203101</name>
</gene>
<organism evidence="2 3">
    <name type="scientific">Polyrhizophydium stewartii</name>
    <dbReference type="NCBI Taxonomy" id="2732419"/>
    <lineage>
        <taxon>Eukaryota</taxon>
        <taxon>Fungi</taxon>
        <taxon>Fungi incertae sedis</taxon>
        <taxon>Chytridiomycota</taxon>
        <taxon>Chytridiomycota incertae sedis</taxon>
        <taxon>Chytridiomycetes</taxon>
        <taxon>Rhizophydiales</taxon>
        <taxon>Rhizophydiales incertae sedis</taxon>
        <taxon>Polyrhizophydium</taxon>
    </lineage>
</organism>
<proteinExistence type="predicted"/>
<feature type="transmembrane region" description="Helical" evidence="1">
    <location>
        <begin position="200"/>
        <end position="223"/>
    </location>
</feature>
<feature type="transmembrane region" description="Helical" evidence="1">
    <location>
        <begin position="267"/>
        <end position="295"/>
    </location>
</feature>
<feature type="transmembrane region" description="Helical" evidence="1">
    <location>
        <begin position="14"/>
        <end position="34"/>
    </location>
</feature>
<keyword evidence="1" id="KW-0812">Transmembrane</keyword>
<keyword evidence="3" id="KW-1185">Reference proteome</keyword>
<accession>A0ABR4ND28</accession>
<reference evidence="2 3" key="1">
    <citation type="submission" date="2023-09" db="EMBL/GenBank/DDBJ databases">
        <title>Pangenome analysis of Batrachochytrium dendrobatidis and related Chytrids.</title>
        <authorList>
            <person name="Yacoub M.N."/>
            <person name="Stajich J.E."/>
            <person name="James T.Y."/>
        </authorList>
    </citation>
    <scope>NUCLEOTIDE SEQUENCE [LARGE SCALE GENOMIC DNA]</scope>
    <source>
        <strain evidence="2 3">JEL0888</strain>
    </source>
</reference>
<keyword evidence="1" id="KW-0472">Membrane</keyword>
<evidence type="ECO:0000256" key="1">
    <source>
        <dbReference type="SAM" id="Phobius"/>
    </source>
</evidence>
<dbReference type="Proteomes" id="UP001527925">
    <property type="component" value="Unassembled WGS sequence"/>
</dbReference>